<protein>
    <submittedName>
        <fullName evidence="3">Uncharacterized protein</fullName>
    </submittedName>
</protein>
<feature type="compositionally biased region" description="Pro residues" evidence="1">
    <location>
        <begin position="313"/>
        <end position="338"/>
    </location>
</feature>
<feature type="compositionally biased region" description="Low complexity" evidence="1">
    <location>
        <begin position="23"/>
        <end position="41"/>
    </location>
</feature>
<organism evidence="3 4">
    <name type="scientific">Actinomadura viridis</name>
    <dbReference type="NCBI Taxonomy" id="58110"/>
    <lineage>
        <taxon>Bacteria</taxon>
        <taxon>Bacillati</taxon>
        <taxon>Actinomycetota</taxon>
        <taxon>Actinomycetes</taxon>
        <taxon>Streptosporangiales</taxon>
        <taxon>Thermomonosporaceae</taxon>
        <taxon>Actinomadura</taxon>
    </lineage>
</organism>
<accession>A0A931DSY6</accession>
<feature type="compositionally biased region" description="Low complexity" evidence="1">
    <location>
        <begin position="178"/>
        <end position="191"/>
    </location>
</feature>
<feature type="compositionally biased region" description="Low complexity" evidence="1">
    <location>
        <begin position="147"/>
        <end position="156"/>
    </location>
</feature>
<dbReference type="CDD" id="cd15482">
    <property type="entry name" value="Sialidase_non-viral"/>
    <property type="match status" value="1"/>
</dbReference>
<sequence length="1118" mass="113123">MTPPKTPDEEPGGDRPQTERQAGEQPAGEQQAAERAGEQPPAGGPGAPPPPQWLSEEQPDAGAPLPPGPPLPPFDAGEATLDDRTVVDRPRGDDDPNRSTQVFNPGTPPAIPPPPQSFAAPQEPPADVTVTDLSGYVPWAEKGADGGAADPAPAADPDSDRTSAFPAPEGAATQQFTSPEPAAGPAESPGASPTPPGPSVPEPFPYAQQIPGTPLPAPTPPATPPAPPAPASPPPPDPFPWAQEIPETPAAASPTPPPAPPRPAPEPFPWAQEIPGRPSPQPSPQPSPGTDPFPGSEPFPYAQPIPGQDHAAPPGPAHASPQPPGPGPAAPAVPPPLIDEPWRTEPKPKAKRKFPVKALLIGVGGIAAAALVAAGGFFVLNRDGGTSADDGTARLAGSLFALDPAARADGRDQQLTSAAAVGGTVVAVGAEADGRGGSRGQFLVSADGGRTFASATVEGDGGEPGPGELPRVVAGSAKGWIAIGVRPGGGAVWTSENGRNWRRQPDEAGQPFGANARVRRAAASDNGFLAFGETSQKGDFSDAQPAVWLSPDGARWEQRVGDRIGLPIQRGTISLLEVAGSGGVLLLEGLHTANPGARKPQMGRRVFSSDDGGRSWVESKVPVPKGTRGLMIGGGPSGFVAIREIQAGGKSYGQSFTSKDGMAWTQAGRVESSGYQRVSRVLGSDEGYAALVVRGRDVTISRTADGASWREAGTLPNRPGRALNGSAMSGGQTVLVGADNSGGELNSLLGVWDGQGTQVPIDIAKVPGAARPDHTVTAVGAGSDLAVAVGSANGDAGVWTSRDGTSWTRAQGAQGALSRPGPQQLVSVTGGKAGWLAVGSDQAAPRRPLVVTSTDGASWRAADSAGQFKPARNTPLATFAAASGPAGYVVVGEDGLSAATWFSADLKTWERGRSAGRNGLEALPNSNRWLRGVAAAQSGFVAVGGLRDASVGDGPAARPAVWTSADGRQWALQQLPLPGGAAEGALTHVAAKGDVVVAAGGTGATPLAYVSTDGGKTWKESKPPLPEDVENVQVTALTATPKGFAATGAGGRGSTDVVSWTSADGVSWKVSKPEGDGLAGKGSQSIAGLAAFKDRLLGVGHTAGQEREEPVLWTRPVP</sequence>
<keyword evidence="2" id="KW-0472">Membrane</keyword>
<evidence type="ECO:0000313" key="3">
    <source>
        <dbReference type="EMBL" id="MBG6093281.1"/>
    </source>
</evidence>
<feature type="transmembrane region" description="Helical" evidence="2">
    <location>
        <begin position="358"/>
        <end position="380"/>
    </location>
</feature>
<dbReference type="Gene3D" id="2.130.10.10">
    <property type="entry name" value="YVTN repeat-like/Quinoprotein amine dehydrogenase"/>
    <property type="match status" value="2"/>
</dbReference>
<feature type="compositionally biased region" description="Pro residues" evidence="1">
    <location>
        <begin position="192"/>
        <end position="204"/>
    </location>
</feature>
<keyword evidence="2" id="KW-0812">Transmembrane</keyword>
<dbReference type="InterPro" id="IPR015943">
    <property type="entry name" value="WD40/YVTN_repeat-like_dom_sf"/>
</dbReference>
<evidence type="ECO:0000256" key="1">
    <source>
        <dbReference type="SAM" id="MobiDB-lite"/>
    </source>
</evidence>
<reference evidence="3" key="1">
    <citation type="submission" date="2020-11" db="EMBL/GenBank/DDBJ databases">
        <title>Sequencing the genomes of 1000 actinobacteria strains.</title>
        <authorList>
            <person name="Klenk H.-P."/>
        </authorList>
    </citation>
    <scope>NUCLEOTIDE SEQUENCE</scope>
    <source>
        <strain evidence="3">DSM 43175</strain>
    </source>
</reference>
<keyword evidence="4" id="KW-1185">Reference proteome</keyword>
<feature type="compositionally biased region" description="Basic and acidic residues" evidence="1">
    <location>
        <begin position="1"/>
        <end position="22"/>
    </location>
</feature>
<feature type="compositionally biased region" description="Basic and acidic residues" evidence="1">
    <location>
        <begin position="81"/>
        <end position="97"/>
    </location>
</feature>
<gene>
    <name evidence="3" type="ORF">IW256_007394</name>
</gene>
<dbReference type="Proteomes" id="UP000614047">
    <property type="component" value="Unassembled WGS sequence"/>
</dbReference>
<dbReference type="RefSeq" id="WP_197016857.1">
    <property type="nucleotide sequence ID" value="NZ_BAABES010000015.1"/>
</dbReference>
<feature type="region of interest" description="Disordered" evidence="1">
    <location>
        <begin position="1"/>
        <end position="350"/>
    </location>
</feature>
<keyword evidence="2" id="KW-1133">Transmembrane helix</keyword>
<dbReference type="SUPFAM" id="SSF50939">
    <property type="entry name" value="Sialidases"/>
    <property type="match status" value="2"/>
</dbReference>
<evidence type="ECO:0000256" key="2">
    <source>
        <dbReference type="SAM" id="Phobius"/>
    </source>
</evidence>
<evidence type="ECO:0000313" key="4">
    <source>
        <dbReference type="Proteomes" id="UP000614047"/>
    </source>
</evidence>
<feature type="compositionally biased region" description="Low complexity" evidence="1">
    <location>
        <begin position="240"/>
        <end position="253"/>
    </location>
</feature>
<dbReference type="AlphaFoldDB" id="A0A931DSY6"/>
<dbReference type="SUPFAM" id="SSF110296">
    <property type="entry name" value="Oligoxyloglucan reducing end-specific cellobiohydrolase"/>
    <property type="match status" value="1"/>
</dbReference>
<comment type="caution">
    <text evidence="3">The sequence shown here is derived from an EMBL/GenBank/DDBJ whole genome shotgun (WGS) entry which is preliminary data.</text>
</comment>
<feature type="compositionally biased region" description="Pro residues" evidence="1">
    <location>
        <begin position="64"/>
        <end position="73"/>
    </location>
</feature>
<feature type="compositionally biased region" description="Pro residues" evidence="1">
    <location>
        <begin position="254"/>
        <end position="268"/>
    </location>
</feature>
<dbReference type="EMBL" id="JADOUA010000001">
    <property type="protein sequence ID" value="MBG6093281.1"/>
    <property type="molecule type" value="Genomic_DNA"/>
</dbReference>
<name>A0A931DSY6_9ACTN</name>
<feature type="compositionally biased region" description="Pro residues" evidence="1">
    <location>
        <begin position="213"/>
        <end position="239"/>
    </location>
</feature>
<feature type="compositionally biased region" description="Pro residues" evidence="1">
    <location>
        <begin position="106"/>
        <end position="116"/>
    </location>
</feature>
<feature type="compositionally biased region" description="Pro residues" evidence="1">
    <location>
        <begin position="42"/>
        <end position="52"/>
    </location>
</feature>
<dbReference type="InterPro" id="IPR036278">
    <property type="entry name" value="Sialidase_sf"/>
</dbReference>
<feature type="compositionally biased region" description="Pro residues" evidence="1">
    <location>
        <begin position="277"/>
        <end position="303"/>
    </location>
</feature>
<proteinExistence type="predicted"/>